<evidence type="ECO:0000256" key="1">
    <source>
        <dbReference type="SAM" id="Phobius"/>
    </source>
</evidence>
<dbReference type="EMBL" id="HE573026">
    <property type="protein sequence ID" value="CCC51907.1"/>
    <property type="molecule type" value="Genomic_DNA"/>
</dbReference>
<accession>G0U7P9</accession>
<sequence>MPLEPMELQGQGMKGDEAERDVSGNFGFTSRVVSKQLGAPEENRNHNLNSTGRYLLHLFTFTHLPHISSLAYLTVTFVRTLYLLQSLVYLSYHLLLSLTPFIFFFTLVQIPLANEAA</sequence>
<proteinExistence type="predicted"/>
<feature type="transmembrane region" description="Helical" evidence="1">
    <location>
        <begin position="87"/>
        <end position="110"/>
    </location>
</feature>
<name>G0U7P9_TRYVY</name>
<feature type="transmembrane region" description="Helical" evidence="1">
    <location>
        <begin position="54"/>
        <end position="75"/>
    </location>
</feature>
<reference evidence="2" key="1">
    <citation type="journal article" date="2012" name="Proc. Natl. Acad. Sci. U.S.A.">
        <title>Antigenic diversity is generated by distinct evolutionary mechanisms in African trypanosome species.</title>
        <authorList>
            <person name="Jackson A.P."/>
            <person name="Berry A."/>
            <person name="Aslett M."/>
            <person name="Allison H.C."/>
            <person name="Burton P."/>
            <person name="Vavrova-Anderson J."/>
            <person name="Brown R."/>
            <person name="Browne H."/>
            <person name="Corton N."/>
            <person name="Hauser H."/>
            <person name="Gamble J."/>
            <person name="Gilderthorp R."/>
            <person name="Marcello L."/>
            <person name="McQuillan J."/>
            <person name="Otto T.D."/>
            <person name="Quail M.A."/>
            <person name="Sanders M.J."/>
            <person name="van Tonder A."/>
            <person name="Ginger M.L."/>
            <person name="Field M.C."/>
            <person name="Barry J.D."/>
            <person name="Hertz-Fowler C."/>
            <person name="Berriman M."/>
        </authorList>
    </citation>
    <scope>NUCLEOTIDE SEQUENCE</scope>
    <source>
        <strain evidence="2">Y486</strain>
    </source>
</reference>
<keyword evidence="1" id="KW-0812">Transmembrane</keyword>
<evidence type="ECO:0000313" key="2">
    <source>
        <dbReference type="EMBL" id="CCC51907.1"/>
    </source>
</evidence>
<keyword evidence="1" id="KW-1133">Transmembrane helix</keyword>
<dbReference type="AlphaFoldDB" id="G0U7P9"/>
<dbReference type="VEuPathDB" id="TriTrypDB:TvY486_1009520"/>
<organism evidence="2">
    <name type="scientific">Trypanosoma vivax (strain Y486)</name>
    <dbReference type="NCBI Taxonomy" id="1055687"/>
    <lineage>
        <taxon>Eukaryota</taxon>
        <taxon>Discoba</taxon>
        <taxon>Euglenozoa</taxon>
        <taxon>Kinetoplastea</taxon>
        <taxon>Metakinetoplastina</taxon>
        <taxon>Trypanosomatida</taxon>
        <taxon>Trypanosomatidae</taxon>
        <taxon>Trypanosoma</taxon>
        <taxon>Duttonella</taxon>
    </lineage>
</organism>
<protein>
    <submittedName>
        <fullName evidence="2">Uncharacterized protein</fullName>
    </submittedName>
</protein>
<keyword evidence="1" id="KW-0472">Membrane</keyword>
<gene>
    <name evidence="2" type="ORF">TVY486_1009520</name>
</gene>